<evidence type="ECO:0000256" key="11">
    <source>
        <dbReference type="ARBA" id="ARBA00049191"/>
    </source>
</evidence>
<reference evidence="17" key="1">
    <citation type="submission" date="2016-10" db="EMBL/GenBank/DDBJ databases">
        <authorList>
            <person name="Varghese N."/>
            <person name="Submissions S."/>
        </authorList>
    </citation>
    <scope>NUCLEOTIDE SEQUENCE [LARGE SCALE GENOMIC DNA]</scope>
    <source>
        <strain evidence="17">DSM 28453</strain>
    </source>
</reference>
<comment type="cofactor">
    <cofactor evidence="13">
        <name>Mg(2+)</name>
        <dbReference type="ChEBI" id="CHEBI:18420"/>
    </cofactor>
</comment>
<dbReference type="InterPro" id="IPR041354">
    <property type="entry name" value="4PPT_N"/>
</dbReference>
<feature type="domain" description="4'-phosphopantetheinyl transferase" evidence="14">
    <location>
        <begin position="115"/>
        <end position="194"/>
    </location>
</feature>
<protein>
    <recommendedName>
        <fullName evidence="5">Enterobactin synthase component D</fullName>
    </recommendedName>
    <alternativeName>
        <fullName evidence="8">4'-phosphopantetheinyl transferase EntD</fullName>
    </alternativeName>
    <alternativeName>
        <fullName evidence="9">Enterochelin synthase D</fullName>
    </alternativeName>
</protein>
<dbReference type="PANTHER" id="PTHR38096">
    <property type="entry name" value="ENTEROBACTIN SYNTHASE COMPONENT D"/>
    <property type="match status" value="1"/>
</dbReference>
<gene>
    <name evidence="16" type="ORF">SAMN04488036_108110</name>
</gene>
<evidence type="ECO:0000256" key="12">
    <source>
        <dbReference type="PIRSR" id="PIRSR603542-1"/>
    </source>
</evidence>
<dbReference type="PRINTS" id="PR01399">
    <property type="entry name" value="ENTSNTHTASED"/>
</dbReference>
<proteinExistence type="inferred from homology"/>
<comment type="catalytic activity">
    <reaction evidence="11">
        <text>apo-[peptidyl-carrier protein] + CoA = holo-[peptidyl-carrier protein] + adenosine 3',5'-bisphosphate + H(+)</text>
        <dbReference type="Rhea" id="RHEA:46228"/>
        <dbReference type="Rhea" id="RHEA-COMP:11479"/>
        <dbReference type="Rhea" id="RHEA-COMP:11480"/>
        <dbReference type="ChEBI" id="CHEBI:15378"/>
        <dbReference type="ChEBI" id="CHEBI:29999"/>
        <dbReference type="ChEBI" id="CHEBI:57287"/>
        <dbReference type="ChEBI" id="CHEBI:58343"/>
        <dbReference type="ChEBI" id="CHEBI:64479"/>
    </reaction>
</comment>
<evidence type="ECO:0000256" key="2">
    <source>
        <dbReference type="ARBA" id="ARBA00004993"/>
    </source>
</evidence>
<dbReference type="InterPro" id="IPR008278">
    <property type="entry name" value="4-PPantetheinyl_Trfase_dom"/>
</dbReference>
<dbReference type="GO" id="GO:0008897">
    <property type="term" value="F:holo-[acyl-carrier-protein] synthase activity"/>
    <property type="evidence" value="ECO:0007669"/>
    <property type="project" value="InterPro"/>
</dbReference>
<evidence type="ECO:0000256" key="4">
    <source>
        <dbReference type="ARBA" id="ARBA00011503"/>
    </source>
</evidence>
<evidence type="ECO:0000256" key="9">
    <source>
        <dbReference type="ARBA" id="ARBA00031996"/>
    </source>
</evidence>
<evidence type="ECO:0000259" key="14">
    <source>
        <dbReference type="Pfam" id="PF01648"/>
    </source>
</evidence>
<accession>A0A1I4GGI0</accession>
<dbReference type="Gene3D" id="3.90.470.20">
    <property type="entry name" value="4'-phosphopantetheinyl transferase domain"/>
    <property type="match status" value="1"/>
</dbReference>
<dbReference type="Pfam" id="PF01648">
    <property type="entry name" value="ACPS"/>
    <property type="match status" value="1"/>
</dbReference>
<keyword evidence="6 16" id="KW-0808">Transferase</keyword>
<dbReference type="PANTHER" id="PTHR38096:SF1">
    <property type="entry name" value="ENTEROBACTIN SYNTHASE COMPONENT D"/>
    <property type="match status" value="1"/>
</dbReference>
<dbReference type="GO" id="GO:0000287">
    <property type="term" value="F:magnesium ion binding"/>
    <property type="evidence" value="ECO:0007669"/>
    <property type="project" value="InterPro"/>
</dbReference>
<keyword evidence="13" id="KW-0479">Metal-binding</keyword>
<dbReference type="InterPro" id="IPR003542">
    <property type="entry name" value="Enbac_synth_compD-like"/>
</dbReference>
<dbReference type="AlphaFoldDB" id="A0A1I4GGI0"/>
<evidence type="ECO:0000256" key="10">
    <source>
        <dbReference type="ARBA" id="ARBA00049176"/>
    </source>
</evidence>
<dbReference type="Pfam" id="PF17837">
    <property type="entry name" value="4PPT_N"/>
    <property type="match status" value="1"/>
</dbReference>
<evidence type="ECO:0000313" key="17">
    <source>
        <dbReference type="Proteomes" id="UP000198851"/>
    </source>
</evidence>
<dbReference type="Proteomes" id="UP000198851">
    <property type="component" value="Unassembled WGS sequence"/>
</dbReference>
<dbReference type="InterPro" id="IPR037143">
    <property type="entry name" value="4-PPantetheinyl_Trfase_dom_sf"/>
</dbReference>
<feature type="binding site" evidence="12">
    <location>
        <position position="52"/>
    </location>
    <ligand>
        <name>CoA</name>
        <dbReference type="ChEBI" id="CHEBI:57287"/>
    </ligand>
</feature>
<dbReference type="GO" id="GO:0009239">
    <property type="term" value="P:enterobactin biosynthetic process"/>
    <property type="evidence" value="ECO:0007669"/>
    <property type="project" value="UniProtKB-UniPathway"/>
</dbReference>
<dbReference type="STRING" id="1280847.SAMN04488036_108110"/>
<feature type="binding site" evidence="12">
    <location>
        <position position="166"/>
    </location>
    <ligand>
        <name>CoA</name>
        <dbReference type="ChEBI" id="CHEBI:57287"/>
    </ligand>
</feature>
<feature type="binding site" evidence="12">
    <location>
        <position position="162"/>
    </location>
    <ligand>
        <name>CoA</name>
        <dbReference type="ChEBI" id="CHEBI:57287"/>
    </ligand>
</feature>
<dbReference type="OrthoDB" id="8210607at2"/>
<comment type="pathway">
    <text evidence="2">Siderophore biosynthesis; enterobactin biosynthesis.</text>
</comment>
<evidence type="ECO:0000256" key="1">
    <source>
        <dbReference type="ARBA" id="ARBA00003937"/>
    </source>
</evidence>
<evidence type="ECO:0000256" key="5">
    <source>
        <dbReference type="ARBA" id="ARBA00019087"/>
    </source>
</evidence>
<evidence type="ECO:0000259" key="15">
    <source>
        <dbReference type="Pfam" id="PF17837"/>
    </source>
</evidence>
<dbReference type="RefSeq" id="WP_093325386.1">
    <property type="nucleotide sequence ID" value="NZ_FOSZ01000008.1"/>
</dbReference>
<comment type="function">
    <text evidence="1">Involved in the biosynthesis of the siderophore enterobactin (enterochelin), which is a macrocyclic trimeric lactone of N-(2,3-dihydroxybenzoyl)-serine. The serine trilactone serves as a scaffolding for the three catechol functionalities that provide hexadentate coordination for the tightly ligated iron(2+) atoms. Plays an essential role in the assembly of the enterobactin by catalyzing the transfer of the 4'-phosphopantetheine (Ppant) moiety from coenzyme A to the apo-domains of both EntB (ArCP domain) and EntF (PCP domain) to yield their holo-forms which make them competent for the activation of 2,3-dihydroxybenzoate (DHB) and L-serine, respectively.</text>
</comment>
<evidence type="ECO:0000256" key="7">
    <source>
        <dbReference type="ARBA" id="ARBA00023191"/>
    </source>
</evidence>
<keyword evidence="17" id="KW-1185">Reference proteome</keyword>
<comment type="catalytic activity">
    <reaction evidence="10">
        <text>apo-[aryl-carrier protein] + CoA = holo-[aryl-carrier protein] + adenosine 3',5'-bisphosphate + H(+)</text>
        <dbReference type="Rhea" id="RHEA:48404"/>
        <dbReference type="Rhea" id="RHEA-COMP:15903"/>
        <dbReference type="Rhea" id="RHEA-COMP:17557"/>
        <dbReference type="ChEBI" id="CHEBI:15378"/>
        <dbReference type="ChEBI" id="CHEBI:29999"/>
        <dbReference type="ChEBI" id="CHEBI:57287"/>
        <dbReference type="ChEBI" id="CHEBI:58343"/>
        <dbReference type="ChEBI" id="CHEBI:64479"/>
    </reaction>
</comment>
<evidence type="ECO:0000256" key="8">
    <source>
        <dbReference type="ARBA" id="ARBA00029894"/>
    </source>
</evidence>
<organism evidence="16 17">
    <name type="scientific">Shimia haliotis</name>
    <dbReference type="NCBI Taxonomy" id="1280847"/>
    <lineage>
        <taxon>Bacteria</taxon>
        <taxon>Pseudomonadati</taxon>
        <taxon>Pseudomonadota</taxon>
        <taxon>Alphaproteobacteria</taxon>
        <taxon>Rhodobacterales</taxon>
        <taxon>Roseobacteraceae</taxon>
    </lineage>
</organism>
<feature type="binding site" evidence="13">
    <location>
        <position position="120"/>
    </location>
    <ligand>
        <name>Mg(2+)</name>
        <dbReference type="ChEBI" id="CHEBI:18420"/>
    </ligand>
</feature>
<name>A0A1I4GGI0_9RHOB</name>
<comment type="similarity">
    <text evidence="3">Belongs to the P-Pant transferase superfamily. EntD family.</text>
</comment>
<feature type="domain" description="4'-phosphopantetheinyl transferase N-terminal" evidence="15">
    <location>
        <begin position="41"/>
        <end position="107"/>
    </location>
</feature>
<keyword evidence="7" id="KW-0259">Enterobactin biosynthesis</keyword>
<evidence type="ECO:0000256" key="13">
    <source>
        <dbReference type="PIRSR" id="PIRSR603542-2"/>
    </source>
</evidence>
<feature type="binding site" evidence="12">
    <location>
        <begin position="96"/>
        <end position="97"/>
    </location>
    <ligand>
        <name>CoA</name>
        <dbReference type="ChEBI" id="CHEBI:57287"/>
    </ligand>
</feature>
<dbReference type="UniPathway" id="UPA00017"/>
<dbReference type="GO" id="GO:0009366">
    <property type="term" value="C:enterobactin synthetase complex"/>
    <property type="evidence" value="ECO:0007669"/>
    <property type="project" value="InterPro"/>
</dbReference>
<comment type="subunit">
    <text evidence="4">EntB, EntD, EntE, and EntF form a multienzyme complex called enterobactin synthase.</text>
</comment>
<dbReference type="GO" id="GO:0005886">
    <property type="term" value="C:plasma membrane"/>
    <property type="evidence" value="ECO:0007669"/>
    <property type="project" value="TreeGrafter"/>
</dbReference>
<evidence type="ECO:0000313" key="16">
    <source>
        <dbReference type="EMBL" id="SFL28397.1"/>
    </source>
</evidence>
<evidence type="ECO:0000256" key="6">
    <source>
        <dbReference type="ARBA" id="ARBA00022679"/>
    </source>
</evidence>
<feature type="binding site" evidence="12">
    <location>
        <position position="60"/>
    </location>
    <ligand>
        <name>CoA</name>
        <dbReference type="ChEBI" id="CHEBI:57287"/>
    </ligand>
</feature>
<feature type="binding site" evidence="13">
    <location>
        <position position="119"/>
    </location>
    <ligand>
        <name>Mg(2+)</name>
        <dbReference type="ChEBI" id="CHEBI:18420"/>
    </ligand>
</feature>
<feature type="binding site" evidence="13">
    <location>
        <position position="118"/>
    </location>
    <ligand>
        <name>Mg(2+)</name>
        <dbReference type="ChEBI" id="CHEBI:18420"/>
    </ligand>
</feature>
<dbReference type="EMBL" id="FOSZ01000008">
    <property type="protein sequence ID" value="SFL28397.1"/>
    <property type="molecule type" value="Genomic_DNA"/>
</dbReference>
<sequence>MTGPDSDLPALRDLARRFAPRDVGVGVADPTVSPATVLPAEAPAIANAIPKRKREFAAGRRAAREALRAINHAGVAIPKGADRTPVFPEGIAGSITHNRLAALAIVAPKSLFRTLGVDIEPAQALKPQLLKAICTEQDRDMLSALPETDRLLLARCLFSAKEAVFKAQYPITRQVFGFDAASITFNAVRSGFTATFHREIGTIRMGSTVSGQCGMAGGHILSMVTLGAVQGSENANFPFCATG</sequence>
<keyword evidence="13" id="KW-0460">Magnesium</keyword>
<dbReference type="SUPFAM" id="SSF56214">
    <property type="entry name" value="4'-phosphopantetheinyl transferase"/>
    <property type="match status" value="1"/>
</dbReference>
<feature type="binding site" evidence="12">
    <location>
        <position position="118"/>
    </location>
    <ligand>
        <name>CoA</name>
        <dbReference type="ChEBI" id="CHEBI:57287"/>
    </ligand>
</feature>
<evidence type="ECO:0000256" key="3">
    <source>
        <dbReference type="ARBA" id="ARBA00008342"/>
    </source>
</evidence>